<evidence type="ECO:0000259" key="8">
    <source>
        <dbReference type="Pfam" id="PF13087"/>
    </source>
</evidence>
<evidence type="ECO:0000256" key="2">
    <source>
        <dbReference type="ARBA" id="ARBA00022741"/>
    </source>
</evidence>
<accession>A0A8J3F1L8</accession>
<sequence>MQVKHTNDVKELIKEWQIALEAERNFLKFHGGRGHLLTRGTPLYDIGQSTVVLFTVYSEVFVPDGTPVRIKIENQDYQGEILSSKGLQLEIKINENLKSNIPYAELFSEPWELLDQLIERLDEIKDYRDKQKRIMRLMNANSKPKHLEKLKNGSSVQKECIYRSFYNATTYIWGPPGTGKSYNLTNMILKHYEKNKSVLVIAHSNAAVDVLMKNVIAQLEENAKWKSGDIVRYGYTKDEVLLQHDGILSSKLVEVEDQSVQIELENLDDRKSTMIRKAKRGVASRGDLHELSKIQNKLNKLRGEIREKEKELIEQAKVVGTTLSKCSIDPLIYMRQFDLVIVDEISMAYTPQIAFAATLGKRIVVCGDFKQLPPIATCYQNQYVKKWLQEDLFHHAGIVQKINNGESLENLVLLNKQRRMHPNISGFTNKEIYHSLVFDHPTVKKREEISKHRPFPMKANCLVNAQFLNTYALKDSNTNSRYNLGSAIIATQCMLTSIIDGVESIGVVTPYRAQSKLLTELHKDTIGKTKYKDLPIQIATVHRFQGSECDVIIFDTVDTKPQYSPGYILTDQNSDRLINVALTRAKGKFIHITDIPFMKNKTSREKTVRKLIEYQIEKEYKIEKNEFEKVFSHSISKRLKFFPNDISEWNEEFINDLRNIKKNLTVSMPNLSSMSNEFRKLLNEIDVPITFISESNYENQKKWKFIQKEFVQPLIIIDNEILWYGHPYCHHTMNQSIFTARLNSPNTIRTLKGFIDY</sequence>
<reference evidence="10" key="1">
    <citation type="journal article" date="2019" name="Int. J. Syst. Evol. Microbiol.">
        <title>The Global Catalogue of Microorganisms (GCM) 10K type strain sequencing project: providing services to taxonomists for standard genome sequencing and annotation.</title>
        <authorList>
            <consortium name="The Broad Institute Genomics Platform"/>
            <consortium name="The Broad Institute Genome Sequencing Center for Infectious Disease"/>
            <person name="Wu L."/>
            <person name="Ma J."/>
        </authorList>
    </citation>
    <scope>NUCLEOTIDE SEQUENCE [LARGE SCALE GENOMIC DNA]</scope>
    <source>
        <strain evidence="10">CGMCC 1.14993</strain>
    </source>
</reference>
<keyword evidence="2" id="KW-0547">Nucleotide-binding</keyword>
<dbReference type="PANTHER" id="PTHR43788">
    <property type="entry name" value="DNA2/NAM7 HELICASE FAMILY MEMBER"/>
    <property type="match status" value="1"/>
</dbReference>
<dbReference type="RefSeq" id="WP_087998202.1">
    <property type="nucleotide sequence ID" value="NZ_BMHB01000001.1"/>
</dbReference>
<dbReference type="InterPro" id="IPR027417">
    <property type="entry name" value="P-loop_NTPase"/>
</dbReference>
<dbReference type="Gene3D" id="3.40.50.300">
    <property type="entry name" value="P-loop containing nucleotide triphosphate hydrolases"/>
    <property type="match status" value="2"/>
</dbReference>
<proteinExistence type="inferred from homology"/>
<dbReference type="SUPFAM" id="SSF52540">
    <property type="entry name" value="P-loop containing nucleoside triphosphate hydrolases"/>
    <property type="match status" value="1"/>
</dbReference>
<dbReference type="GO" id="GO:0005524">
    <property type="term" value="F:ATP binding"/>
    <property type="evidence" value="ECO:0007669"/>
    <property type="project" value="UniProtKB-KW"/>
</dbReference>
<dbReference type="InterPro" id="IPR041679">
    <property type="entry name" value="DNA2/NAM7-like_C"/>
</dbReference>
<dbReference type="PANTHER" id="PTHR43788:SF8">
    <property type="entry name" value="DNA-BINDING PROTEIN SMUBP-2"/>
    <property type="match status" value="1"/>
</dbReference>
<feature type="coiled-coil region" evidence="6">
    <location>
        <begin position="291"/>
        <end position="318"/>
    </location>
</feature>
<keyword evidence="4" id="KW-0347">Helicase</keyword>
<protein>
    <submittedName>
        <fullName evidence="9">Disulfide oxidoreductase</fullName>
    </submittedName>
</protein>
<evidence type="ECO:0000256" key="1">
    <source>
        <dbReference type="ARBA" id="ARBA00007913"/>
    </source>
</evidence>
<evidence type="ECO:0000259" key="7">
    <source>
        <dbReference type="Pfam" id="PF13086"/>
    </source>
</evidence>
<organism evidence="9 10">
    <name type="scientific">Gottfriedia solisilvae</name>
    <dbReference type="NCBI Taxonomy" id="1516104"/>
    <lineage>
        <taxon>Bacteria</taxon>
        <taxon>Bacillati</taxon>
        <taxon>Bacillota</taxon>
        <taxon>Bacilli</taxon>
        <taxon>Bacillales</taxon>
        <taxon>Bacillaceae</taxon>
        <taxon>Gottfriedia</taxon>
    </lineage>
</organism>
<evidence type="ECO:0000256" key="5">
    <source>
        <dbReference type="ARBA" id="ARBA00022840"/>
    </source>
</evidence>
<dbReference type="CDD" id="cd18808">
    <property type="entry name" value="SF1_C_Upf1"/>
    <property type="match status" value="1"/>
</dbReference>
<evidence type="ECO:0000256" key="4">
    <source>
        <dbReference type="ARBA" id="ARBA00022806"/>
    </source>
</evidence>
<name>A0A8J3F1L8_9BACI</name>
<dbReference type="Pfam" id="PF13087">
    <property type="entry name" value="AAA_12"/>
    <property type="match status" value="1"/>
</dbReference>
<keyword evidence="5" id="KW-0067">ATP-binding</keyword>
<dbReference type="Pfam" id="PF13086">
    <property type="entry name" value="AAA_11"/>
    <property type="match status" value="1"/>
</dbReference>
<feature type="domain" description="DNA2/NAM7 helicase helicase" evidence="7">
    <location>
        <begin position="157"/>
        <end position="375"/>
    </location>
</feature>
<dbReference type="InterPro" id="IPR041677">
    <property type="entry name" value="DNA2/NAM7_AAA_11"/>
</dbReference>
<dbReference type="AlphaFoldDB" id="A0A8J3F1L8"/>
<dbReference type="Proteomes" id="UP000626244">
    <property type="component" value="Unassembled WGS sequence"/>
</dbReference>
<keyword evidence="3" id="KW-0378">Hydrolase</keyword>
<gene>
    <name evidence="9" type="ORF">GCM10007380_18180</name>
</gene>
<keyword evidence="10" id="KW-1185">Reference proteome</keyword>
<dbReference type="GO" id="GO:0043139">
    <property type="term" value="F:5'-3' DNA helicase activity"/>
    <property type="evidence" value="ECO:0007669"/>
    <property type="project" value="TreeGrafter"/>
</dbReference>
<dbReference type="InterPro" id="IPR050534">
    <property type="entry name" value="Coronavir_polyprotein_1ab"/>
</dbReference>
<dbReference type="GO" id="GO:0016787">
    <property type="term" value="F:hydrolase activity"/>
    <property type="evidence" value="ECO:0007669"/>
    <property type="project" value="UniProtKB-KW"/>
</dbReference>
<dbReference type="InterPro" id="IPR047187">
    <property type="entry name" value="SF1_C_Upf1"/>
</dbReference>
<evidence type="ECO:0000313" key="9">
    <source>
        <dbReference type="EMBL" id="GGI13491.1"/>
    </source>
</evidence>
<dbReference type="EMBL" id="BMHB01000001">
    <property type="protein sequence ID" value="GGI13491.1"/>
    <property type="molecule type" value="Genomic_DNA"/>
</dbReference>
<evidence type="ECO:0000313" key="10">
    <source>
        <dbReference type="Proteomes" id="UP000626244"/>
    </source>
</evidence>
<feature type="domain" description="DNA2/NAM7 helicase-like C-terminal" evidence="8">
    <location>
        <begin position="409"/>
        <end position="592"/>
    </location>
</feature>
<evidence type="ECO:0000256" key="6">
    <source>
        <dbReference type="SAM" id="Coils"/>
    </source>
</evidence>
<comment type="caution">
    <text evidence="9">The sequence shown here is derived from an EMBL/GenBank/DDBJ whole genome shotgun (WGS) entry which is preliminary data.</text>
</comment>
<evidence type="ECO:0000256" key="3">
    <source>
        <dbReference type="ARBA" id="ARBA00022801"/>
    </source>
</evidence>
<keyword evidence="6" id="KW-0175">Coiled coil</keyword>
<comment type="similarity">
    <text evidence="1">Belongs to the DNA2/NAM7 helicase family.</text>
</comment>
<dbReference type="OrthoDB" id="9757917at2"/>